<reference evidence="10 11" key="1">
    <citation type="submission" date="2022-10" db="EMBL/GenBank/DDBJ databases">
        <title>Roseococcus glaciei nov., sp. nov., isolated from glacier.</title>
        <authorList>
            <person name="Liu Q."/>
            <person name="Xin Y.-H."/>
        </authorList>
    </citation>
    <scope>NUCLEOTIDE SEQUENCE [LARGE SCALE GENOMIC DNA]</scope>
    <source>
        <strain evidence="10 11">MDT2-1-1</strain>
    </source>
</reference>
<dbReference type="PANTHER" id="PTHR41523:SF8">
    <property type="entry name" value="ETHYLENE RESPONSE SENSOR PROTEIN"/>
    <property type="match status" value="1"/>
</dbReference>
<comment type="caution">
    <text evidence="10">The sequence shown here is derived from an EMBL/GenBank/DDBJ whole genome shotgun (WGS) entry which is preliminary data.</text>
</comment>
<sequence length="349" mass="36365">MIAVLAEPAVLVNGKGVVLYANGPAIQSLALSPGEATGVNLASLCDTPEDGEAFSALLHRASGTASSLPGVVTLRIATSGSQRFRCQASRIGGGGGTRVLLRLVEGNDQRFAELNRKIGDLHDEVRRRRHLQARLEEALRDRELLVRELHHRVKNNLQTFVSLLQAAEREGGKEPAAVLREVSRRLSAAGAVHQLLHQEGAIRGVAAATFLGHLGALIAKSLGAEGHLAIASGQAEIPNDTAVPLALILNELLTNAVKHGSAGGPLVPIRVSLDELEGGILELTVEDGGAGFPSAAPEAGRRASGLGLVRGLARQMGGTVTLGQSALGGARSSVRFRPPQLEAERQAGN</sequence>
<keyword evidence="7 10" id="KW-0067">ATP-binding</keyword>
<proteinExistence type="predicted"/>
<dbReference type="InterPro" id="IPR011495">
    <property type="entry name" value="Sig_transdc_His_kin_sub2_dim/P"/>
</dbReference>
<evidence type="ECO:0000313" key="10">
    <source>
        <dbReference type="EMBL" id="MCW8084506.1"/>
    </source>
</evidence>
<gene>
    <name evidence="10" type="ORF">OF850_02605</name>
</gene>
<dbReference type="EMBL" id="JAPFQI010000001">
    <property type="protein sequence ID" value="MCW8084506.1"/>
    <property type="molecule type" value="Genomic_DNA"/>
</dbReference>
<dbReference type="PANTHER" id="PTHR41523">
    <property type="entry name" value="TWO-COMPONENT SYSTEM SENSOR PROTEIN"/>
    <property type="match status" value="1"/>
</dbReference>
<evidence type="ECO:0000313" key="11">
    <source>
        <dbReference type="Proteomes" id="UP001526430"/>
    </source>
</evidence>
<dbReference type="InterPro" id="IPR036890">
    <property type="entry name" value="HATPase_C_sf"/>
</dbReference>
<dbReference type="Pfam" id="PF02518">
    <property type="entry name" value="HATPase_c"/>
    <property type="match status" value="1"/>
</dbReference>
<protein>
    <recommendedName>
        <fullName evidence="2">histidine kinase</fullName>
        <ecNumber evidence="2">2.7.13.3</ecNumber>
    </recommendedName>
</protein>
<dbReference type="Gene3D" id="3.30.565.10">
    <property type="entry name" value="Histidine kinase-like ATPase, C-terminal domain"/>
    <property type="match status" value="1"/>
</dbReference>
<dbReference type="SUPFAM" id="SSF55874">
    <property type="entry name" value="ATPase domain of HSP90 chaperone/DNA topoisomerase II/histidine kinase"/>
    <property type="match status" value="1"/>
</dbReference>
<dbReference type="RefSeq" id="WP_301588127.1">
    <property type="nucleotide sequence ID" value="NZ_JAPFQI010000001.1"/>
</dbReference>
<feature type="coiled-coil region" evidence="8">
    <location>
        <begin position="121"/>
        <end position="148"/>
    </location>
</feature>
<evidence type="ECO:0000256" key="7">
    <source>
        <dbReference type="ARBA" id="ARBA00022840"/>
    </source>
</evidence>
<keyword evidence="3" id="KW-0597">Phosphoprotein</keyword>
<accession>A0ABT3NQS8</accession>
<dbReference type="SMART" id="SM00387">
    <property type="entry name" value="HATPase_c"/>
    <property type="match status" value="1"/>
</dbReference>
<evidence type="ECO:0000259" key="9">
    <source>
        <dbReference type="SMART" id="SM00387"/>
    </source>
</evidence>
<evidence type="ECO:0000256" key="1">
    <source>
        <dbReference type="ARBA" id="ARBA00000085"/>
    </source>
</evidence>
<feature type="domain" description="Histidine kinase/HSP90-like ATPase" evidence="9">
    <location>
        <begin position="240"/>
        <end position="342"/>
    </location>
</feature>
<dbReference type="InterPro" id="IPR035965">
    <property type="entry name" value="PAS-like_dom_sf"/>
</dbReference>
<keyword evidence="6" id="KW-0418">Kinase</keyword>
<evidence type="ECO:0000256" key="8">
    <source>
        <dbReference type="SAM" id="Coils"/>
    </source>
</evidence>
<evidence type="ECO:0000256" key="3">
    <source>
        <dbReference type="ARBA" id="ARBA00022553"/>
    </source>
</evidence>
<dbReference type="GO" id="GO:0005524">
    <property type="term" value="F:ATP binding"/>
    <property type="evidence" value="ECO:0007669"/>
    <property type="project" value="UniProtKB-KW"/>
</dbReference>
<organism evidence="10 11">
    <name type="scientific">Sabulicella glaciei</name>
    <dbReference type="NCBI Taxonomy" id="2984948"/>
    <lineage>
        <taxon>Bacteria</taxon>
        <taxon>Pseudomonadati</taxon>
        <taxon>Pseudomonadota</taxon>
        <taxon>Alphaproteobacteria</taxon>
        <taxon>Acetobacterales</taxon>
        <taxon>Acetobacteraceae</taxon>
        <taxon>Sabulicella</taxon>
    </lineage>
</organism>
<evidence type="ECO:0000256" key="2">
    <source>
        <dbReference type="ARBA" id="ARBA00012438"/>
    </source>
</evidence>
<evidence type="ECO:0000256" key="4">
    <source>
        <dbReference type="ARBA" id="ARBA00022679"/>
    </source>
</evidence>
<dbReference type="Proteomes" id="UP001526430">
    <property type="component" value="Unassembled WGS sequence"/>
</dbReference>
<keyword evidence="11" id="KW-1185">Reference proteome</keyword>
<evidence type="ECO:0000256" key="5">
    <source>
        <dbReference type="ARBA" id="ARBA00022741"/>
    </source>
</evidence>
<dbReference type="SUPFAM" id="SSF55785">
    <property type="entry name" value="PYP-like sensor domain (PAS domain)"/>
    <property type="match status" value="1"/>
</dbReference>
<keyword evidence="4" id="KW-0808">Transferase</keyword>
<comment type="catalytic activity">
    <reaction evidence="1">
        <text>ATP + protein L-histidine = ADP + protein N-phospho-L-histidine.</text>
        <dbReference type="EC" id="2.7.13.3"/>
    </reaction>
</comment>
<name>A0ABT3NQS8_9PROT</name>
<dbReference type="Pfam" id="PF07568">
    <property type="entry name" value="HisKA_2"/>
    <property type="match status" value="1"/>
</dbReference>
<dbReference type="CDD" id="cd16936">
    <property type="entry name" value="HATPase_RsbW-like"/>
    <property type="match status" value="1"/>
</dbReference>
<dbReference type="EC" id="2.7.13.3" evidence="2"/>
<evidence type="ECO:0000256" key="6">
    <source>
        <dbReference type="ARBA" id="ARBA00022777"/>
    </source>
</evidence>
<keyword evidence="5" id="KW-0547">Nucleotide-binding</keyword>
<keyword evidence="8" id="KW-0175">Coiled coil</keyword>
<dbReference type="InterPro" id="IPR003594">
    <property type="entry name" value="HATPase_dom"/>
</dbReference>